<evidence type="ECO:0000256" key="2">
    <source>
        <dbReference type="ARBA" id="ARBA00011881"/>
    </source>
</evidence>
<reference evidence="10 11" key="1">
    <citation type="submission" date="2019-09" db="EMBL/GenBank/DDBJ databases">
        <title>Draft genome sequence of the thermophilic Saccharopolyspora hirsuta VKM Ac-666T.</title>
        <authorList>
            <person name="Lobastova T.G."/>
            <person name="Fokina V."/>
            <person name="Bragin E.Y."/>
            <person name="Shtratnikova V.Y."/>
            <person name="Starodumova I.P."/>
            <person name="Tarlachkov S.V."/>
            <person name="Donova M.V."/>
        </authorList>
    </citation>
    <scope>NUCLEOTIDE SEQUENCE [LARGE SCALE GENOMIC DNA]</scope>
    <source>
        <strain evidence="10 11">VKM Ac-666</strain>
    </source>
</reference>
<dbReference type="Gene3D" id="2.40.160.210">
    <property type="entry name" value="Acyl-CoA thioesterase, double hotdog domain"/>
    <property type="match status" value="1"/>
</dbReference>
<evidence type="ECO:0000313" key="10">
    <source>
        <dbReference type="EMBL" id="KAA5831226.1"/>
    </source>
</evidence>
<name>A0A5M7BM47_SACHI</name>
<proteinExistence type="inferred from homology"/>
<evidence type="ECO:0000259" key="8">
    <source>
        <dbReference type="Pfam" id="PF02551"/>
    </source>
</evidence>
<evidence type="ECO:0000256" key="3">
    <source>
        <dbReference type="ARBA" id="ARBA00022801"/>
    </source>
</evidence>
<dbReference type="Pfam" id="PF13622">
    <property type="entry name" value="4HBT_3"/>
    <property type="match status" value="1"/>
</dbReference>
<dbReference type="GO" id="GO:0006637">
    <property type="term" value="P:acyl-CoA metabolic process"/>
    <property type="evidence" value="ECO:0007669"/>
    <property type="project" value="InterPro"/>
</dbReference>
<dbReference type="RefSeq" id="WP_150068435.1">
    <property type="nucleotide sequence ID" value="NZ_JBEPDJ010000001.1"/>
</dbReference>
<dbReference type="EMBL" id="VWPH01000009">
    <property type="protein sequence ID" value="KAA5831226.1"/>
    <property type="molecule type" value="Genomic_DNA"/>
</dbReference>
<dbReference type="Pfam" id="PF02551">
    <property type="entry name" value="Acyl_CoA_thio"/>
    <property type="match status" value="1"/>
</dbReference>
<gene>
    <name evidence="10" type="primary">tesB</name>
    <name evidence="10" type="ORF">F1721_21015</name>
</gene>
<dbReference type="InterPro" id="IPR025652">
    <property type="entry name" value="TesB_C"/>
</dbReference>
<dbReference type="Proteomes" id="UP000323946">
    <property type="component" value="Unassembled WGS sequence"/>
</dbReference>
<dbReference type="InterPro" id="IPR029069">
    <property type="entry name" value="HotDog_dom_sf"/>
</dbReference>
<keyword evidence="4" id="KW-0443">Lipid metabolism</keyword>
<dbReference type="GO" id="GO:0047617">
    <property type="term" value="F:fatty acyl-CoA hydrolase activity"/>
    <property type="evidence" value="ECO:0007669"/>
    <property type="project" value="UniProtKB-EC"/>
</dbReference>
<dbReference type="PANTHER" id="PTHR11066">
    <property type="entry name" value="ACYL-COA THIOESTERASE"/>
    <property type="match status" value="1"/>
</dbReference>
<dbReference type="NCBIfam" id="TIGR00189">
    <property type="entry name" value="tesB"/>
    <property type="match status" value="1"/>
</dbReference>
<dbReference type="OrthoDB" id="9781019at2"/>
<comment type="similarity">
    <text evidence="1">Belongs to the C/M/P thioester hydrolase family.</text>
</comment>
<dbReference type="CDD" id="cd03444">
    <property type="entry name" value="Thioesterase_II_repeat1"/>
    <property type="match status" value="1"/>
</dbReference>
<dbReference type="SMR" id="A0A5M7BM47"/>
<sequence>MTEAARAAAADPAGTRLPGDVPLDVNGMPHGQPVLDSLVALLDLERIEENIFRGVSPASSPVRVFGGQVAGQALVAAGRTVPPERRVHSLHAYFIRPGDPSIPIVYEVDRTRDGRSFTTRRVVAVQRGKAIFSLSASFQVDEGGIDHAEPMPEVPDPETLPTFGEQIGPLIDKLGRAQPRPIDVRYVTEPPWVSRENGPREARSQVWMRADGVLPDDDLLHVCIAAFASDMTLLDAVLARHGVYWGLDNVNGASLDHAMWFHRRFRADEWLLYDCASPSASGARGLATGRFFSRDGQLVATVVQEGLLRVGD</sequence>
<comment type="caution">
    <text evidence="10">The sequence shown here is derived from an EMBL/GenBank/DDBJ whole genome shotgun (WGS) entry which is preliminary data.</text>
</comment>
<feature type="domain" description="Acyl-CoA thioesterase-like N-terminal HotDog" evidence="9">
    <location>
        <begin position="63"/>
        <end position="139"/>
    </location>
</feature>
<evidence type="ECO:0000256" key="5">
    <source>
        <dbReference type="ARBA" id="ARBA00050943"/>
    </source>
</evidence>
<evidence type="ECO:0000259" key="9">
    <source>
        <dbReference type="Pfam" id="PF13622"/>
    </source>
</evidence>
<feature type="domain" description="Acyl-CoA thioesterase 2 C-terminal" evidence="8">
    <location>
        <begin position="183"/>
        <end position="307"/>
    </location>
</feature>
<evidence type="ECO:0000256" key="7">
    <source>
        <dbReference type="ARBA" id="ARBA00079653"/>
    </source>
</evidence>
<evidence type="ECO:0000256" key="4">
    <source>
        <dbReference type="ARBA" id="ARBA00023098"/>
    </source>
</evidence>
<dbReference type="GO" id="GO:0009062">
    <property type="term" value="P:fatty acid catabolic process"/>
    <property type="evidence" value="ECO:0007669"/>
    <property type="project" value="TreeGrafter"/>
</dbReference>
<accession>A0A5M7BM47</accession>
<dbReference type="InterPro" id="IPR042171">
    <property type="entry name" value="Acyl-CoA_hotdog"/>
</dbReference>
<keyword evidence="11" id="KW-1185">Reference proteome</keyword>
<protein>
    <recommendedName>
        <fullName evidence="6">Acyl-CoA thioesterase 2</fullName>
    </recommendedName>
    <alternativeName>
        <fullName evidence="7">Thioesterase II</fullName>
    </alternativeName>
</protein>
<organism evidence="10 11">
    <name type="scientific">Saccharopolyspora hirsuta</name>
    <dbReference type="NCBI Taxonomy" id="1837"/>
    <lineage>
        <taxon>Bacteria</taxon>
        <taxon>Bacillati</taxon>
        <taxon>Actinomycetota</taxon>
        <taxon>Actinomycetes</taxon>
        <taxon>Pseudonocardiales</taxon>
        <taxon>Pseudonocardiaceae</taxon>
        <taxon>Saccharopolyspora</taxon>
    </lineage>
</organism>
<evidence type="ECO:0000256" key="6">
    <source>
        <dbReference type="ARBA" id="ARBA00071120"/>
    </source>
</evidence>
<dbReference type="InterPro" id="IPR049449">
    <property type="entry name" value="TesB_ACOT8-like_N"/>
</dbReference>
<dbReference type="SUPFAM" id="SSF54637">
    <property type="entry name" value="Thioesterase/thiol ester dehydrase-isomerase"/>
    <property type="match status" value="2"/>
</dbReference>
<evidence type="ECO:0000313" key="11">
    <source>
        <dbReference type="Proteomes" id="UP000323946"/>
    </source>
</evidence>
<dbReference type="InterPro" id="IPR003703">
    <property type="entry name" value="Acyl_CoA_thio"/>
</dbReference>
<dbReference type="PANTHER" id="PTHR11066:SF34">
    <property type="entry name" value="ACYL-COENZYME A THIOESTERASE 8"/>
    <property type="match status" value="1"/>
</dbReference>
<keyword evidence="3" id="KW-0378">Hydrolase</keyword>
<comment type="catalytic activity">
    <reaction evidence="5">
        <text>a fatty acyl-CoA + H2O = a fatty acid + CoA + H(+)</text>
        <dbReference type="Rhea" id="RHEA:16781"/>
        <dbReference type="ChEBI" id="CHEBI:15377"/>
        <dbReference type="ChEBI" id="CHEBI:15378"/>
        <dbReference type="ChEBI" id="CHEBI:28868"/>
        <dbReference type="ChEBI" id="CHEBI:57287"/>
        <dbReference type="ChEBI" id="CHEBI:77636"/>
        <dbReference type="EC" id="3.1.2.20"/>
    </reaction>
    <physiologicalReaction direction="left-to-right" evidence="5">
        <dbReference type="Rhea" id="RHEA:16782"/>
    </physiologicalReaction>
</comment>
<dbReference type="FunFam" id="2.40.160.210:FF:000001">
    <property type="entry name" value="Acyl-CoA thioesterase II"/>
    <property type="match status" value="1"/>
</dbReference>
<dbReference type="CDD" id="cd03445">
    <property type="entry name" value="Thioesterase_II_repeat2"/>
    <property type="match status" value="1"/>
</dbReference>
<evidence type="ECO:0000256" key="1">
    <source>
        <dbReference type="ARBA" id="ARBA00006538"/>
    </source>
</evidence>
<dbReference type="AlphaFoldDB" id="A0A5M7BM47"/>
<comment type="subunit">
    <text evidence="2">Homotetramer.</text>
</comment>